<dbReference type="STRING" id="1075090.GOAMR_75_00750"/>
<name>G7GWE0_9ACTN</name>
<dbReference type="Proteomes" id="UP000006023">
    <property type="component" value="Unassembled WGS sequence"/>
</dbReference>
<dbReference type="AlphaFoldDB" id="G7GWE0"/>
<protein>
    <recommendedName>
        <fullName evidence="3">DUF559 domain-containing protein</fullName>
    </recommendedName>
</protein>
<comment type="caution">
    <text evidence="1">The sequence shown here is derived from an EMBL/GenBank/DDBJ whole genome shotgun (WGS) entry which is preliminary data.</text>
</comment>
<sequence>MAPGVLAPAGLFDGSPEERHRQLALMWARHNANPHRALSGVSAAAVLGLPVWGLDVRRVVAVDWGRAPGTRTSSRLHLVSDRRPPAVVDTDGVPVTAAARTVVDVARSGARIPAIALGDSALHQGLCTRDDLAGELDLVVGMTGAARARTVVASLDGRAESVLESRSRIELADAGLPRPELQVELFDRLGRFIARVDMYWQKERVVGEADGNLKYRGSDARAAILREKERTDRIHDLGYRVTRWGWKHLTPPTLLTSQLRTALAIDPANVNPPRP</sequence>
<dbReference type="eggNOG" id="COG5340">
    <property type="taxonomic scope" value="Bacteria"/>
</dbReference>
<evidence type="ECO:0008006" key="3">
    <source>
        <dbReference type="Google" id="ProtNLM"/>
    </source>
</evidence>
<proteinExistence type="predicted"/>
<dbReference type="EMBL" id="BAED01000075">
    <property type="protein sequence ID" value="GAB07915.1"/>
    <property type="molecule type" value="Genomic_DNA"/>
</dbReference>
<organism evidence="1 2">
    <name type="scientific">Gordonia amarae NBRC 15530</name>
    <dbReference type="NCBI Taxonomy" id="1075090"/>
    <lineage>
        <taxon>Bacteria</taxon>
        <taxon>Bacillati</taxon>
        <taxon>Actinomycetota</taxon>
        <taxon>Actinomycetes</taxon>
        <taxon>Mycobacteriales</taxon>
        <taxon>Gordoniaceae</taxon>
        <taxon>Gordonia</taxon>
    </lineage>
</organism>
<evidence type="ECO:0000313" key="1">
    <source>
        <dbReference type="EMBL" id="GAB07915.1"/>
    </source>
</evidence>
<evidence type="ECO:0000313" key="2">
    <source>
        <dbReference type="Proteomes" id="UP000006023"/>
    </source>
</evidence>
<gene>
    <name evidence="1" type="ORF">GOAMR_75_00750</name>
</gene>
<reference evidence="1 2" key="1">
    <citation type="submission" date="2011-11" db="EMBL/GenBank/DDBJ databases">
        <title>Whole genome shotgun sequence of Gordonia amarae NBRC 15530.</title>
        <authorList>
            <person name="Takarada H."/>
            <person name="Hosoyama A."/>
            <person name="Tsuchikane K."/>
            <person name="Katsumata H."/>
            <person name="Yamazaki S."/>
            <person name="Fujita N."/>
        </authorList>
    </citation>
    <scope>NUCLEOTIDE SEQUENCE [LARGE SCALE GENOMIC DNA]</scope>
    <source>
        <strain evidence="1 2">NBRC 15530</strain>
    </source>
</reference>
<accession>G7GWE0</accession>
<keyword evidence="2" id="KW-1185">Reference proteome</keyword>